<evidence type="ECO:0000313" key="1">
    <source>
        <dbReference type="EMBL" id="OCT74186.1"/>
    </source>
</evidence>
<name>A0A974CL37_XENLA</name>
<proteinExistence type="predicted"/>
<accession>A0A974CL37</accession>
<evidence type="ECO:0000313" key="2">
    <source>
        <dbReference type="Proteomes" id="UP000694892"/>
    </source>
</evidence>
<dbReference type="AlphaFoldDB" id="A0A974CL37"/>
<dbReference type="Gene3D" id="3.60.10.10">
    <property type="entry name" value="Endonuclease/exonuclease/phosphatase"/>
    <property type="match status" value="1"/>
</dbReference>
<dbReference type="InterPro" id="IPR036691">
    <property type="entry name" value="Endo/exonu/phosph_ase_sf"/>
</dbReference>
<gene>
    <name evidence="1" type="ORF">XELAEV_18033144mg</name>
</gene>
<protein>
    <recommendedName>
        <fullName evidence="3">Endonuclease/exonuclease/phosphatase domain-containing protein</fullName>
    </recommendedName>
</protein>
<dbReference type="SUPFAM" id="SSF56219">
    <property type="entry name" value="DNase I-like"/>
    <property type="match status" value="1"/>
</dbReference>
<organism evidence="1 2">
    <name type="scientific">Xenopus laevis</name>
    <name type="common">African clawed frog</name>
    <dbReference type="NCBI Taxonomy" id="8355"/>
    <lineage>
        <taxon>Eukaryota</taxon>
        <taxon>Metazoa</taxon>
        <taxon>Chordata</taxon>
        <taxon>Craniata</taxon>
        <taxon>Vertebrata</taxon>
        <taxon>Euteleostomi</taxon>
        <taxon>Amphibia</taxon>
        <taxon>Batrachia</taxon>
        <taxon>Anura</taxon>
        <taxon>Pipoidea</taxon>
        <taxon>Pipidae</taxon>
        <taxon>Xenopodinae</taxon>
        <taxon>Xenopus</taxon>
        <taxon>Xenopus</taxon>
    </lineage>
</organism>
<evidence type="ECO:0008006" key="3">
    <source>
        <dbReference type="Google" id="ProtNLM"/>
    </source>
</evidence>
<reference evidence="2" key="1">
    <citation type="journal article" date="2016" name="Nature">
        <title>Genome evolution in the allotetraploid frog Xenopus laevis.</title>
        <authorList>
            <person name="Session A.M."/>
            <person name="Uno Y."/>
            <person name="Kwon T."/>
            <person name="Chapman J.A."/>
            <person name="Toyoda A."/>
            <person name="Takahashi S."/>
            <person name="Fukui A."/>
            <person name="Hikosaka A."/>
            <person name="Suzuki A."/>
            <person name="Kondo M."/>
            <person name="van Heeringen S.J."/>
            <person name="Quigley I."/>
            <person name="Heinz S."/>
            <person name="Ogino H."/>
            <person name="Ochi H."/>
            <person name="Hellsten U."/>
            <person name="Lyons J.B."/>
            <person name="Simakov O."/>
            <person name="Putnam N."/>
            <person name="Stites J."/>
            <person name="Kuroki Y."/>
            <person name="Tanaka T."/>
            <person name="Michiue T."/>
            <person name="Watanabe M."/>
            <person name="Bogdanovic O."/>
            <person name="Lister R."/>
            <person name="Georgiou G."/>
            <person name="Paranjpe S.S."/>
            <person name="van Kruijsbergen I."/>
            <person name="Shu S."/>
            <person name="Carlson J."/>
            <person name="Kinoshita T."/>
            <person name="Ohta Y."/>
            <person name="Mawaribuchi S."/>
            <person name="Jenkins J."/>
            <person name="Grimwood J."/>
            <person name="Schmutz J."/>
            <person name="Mitros T."/>
            <person name="Mozaffari S.V."/>
            <person name="Suzuki Y."/>
            <person name="Haramoto Y."/>
            <person name="Yamamoto T.S."/>
            <person name="Takagi C."/>
            <person name="Heald R."/>
            <person name="Miller K."/>
            <person name="Haudenschild C."/>
            <person name="Kitzman J."/>
            <person name="Nakayama T."/>
            <person name="Izutsu Y."/>
            <person name="Robert J."/>
            <person name="Fortriede J."/>
            <person name="Burns K."/>
            <person name="Lotay V."/>
            <person name="Karimi K."/>
            <person name="Yasuoka Y."/>
            <person name="Dichmann D.S."/>
            <person name="Flajnik M.F."/>
            <person name="Houston D.W."/>
            <person name="Shendure J."/>
            <person name="DuPasquier L."/>
            <person name="Vize P.D."/>
            <person name="Zorn A.M."/>
            <person name="Ito M."/>
            <person name="Marcotte E.M."/>
            <person name="Wallingford J.B."/>
            <person name="Ito Y."/>
            <person name="Asashima M."/>
            <person name="Ueno N."/>
            <person name="Matsuda Y."/>
            <person name="Veenstra G.J."/>
            <person name="Fujiyama A."/>
            <person name="Harland R.M."/>
            <person name="Taira M."/>
            <person name="Rokhsar D.S."/>
        </authorList>
    </citation>
    <scope>NUCLEOTIDE SEQUENCE [LARGE SCALE GENOMIC DNA]</scope>
    <source>
        <strain evidence="2">J</strain>
    </source>
</reference>
<sequence>MAVTIVSHNVKGLNSPIKRRMVATYYLKLNAVALQETHWAHKGPPPYLHRSFPQIFTSLYSDKKKRDLFTLILQHSQETMILMVVFNLVVNSIIDRKGSSTITANATPKVVKRLFIESHLIYAWRSQHPSDLEYTFFSAPHNSYCRIDFFMVPQHFLPRISITQIYPISWSDHAATTLSVTLTLYTPTRHMWRLNESLLVDPVIS</sequence>
<dbReference type="Proteomes" id="UP000694892">
    <property type="component" value="Chromosome 6S"/>
</dbReference>
<dbReference type="EMBL" id="CM004477">
    <property type="protein sequence ID" value="OCT74186.1"/>
    <property type="molecule type" value="Genomic_DNA"/>
</dbReference>